<feature type="compositionally biased region" description="Basic residues" evidence="1">
    <location>
        <begin position="78"/>
        <end position="92"/>
    </location>
</feature>
<evidence type="ECO:0000256" key="1">
    <source>
        <dbReference type="SAM" id="MobiDB-lite"/>
    </source>
</evidence>
<reference evidence="2 3" key="1">
    <citation type="journal article" date="2019" name="Plant Biotechnol. J.">
        <title>The red bayberry genome and genetic basis of sex determination.</title>
        <authorList>
            <person name="Jia H.M."/>
            <person name="Jia H.J."/>
            <person name="Cai Q.L."/>
            <person name="Wang Y."/>
            <person name="Zhao H.B."/>
            <person name="Yang W.F."/>
            <person name="Wang G.Y."/>
            <person name="Li Y.H."/>
            <person name="Zhan D.L."/>
            <person name="Shen Y.T."/>
            <person name="Niu Q.F."/>
            <person name="Chang L."/>
            <person name="Qiu J."/>
            <person name="Zhao L."/>
            <person name="Xie H.B."/>
            <person name="Fu W.Y."/>
            <person name="Jin J."/>
            <person name="Li X.W."/>
            <person name="Jiao Y."/>
            <person name="Zhou C.C."/>
            <person name="Tu T."/>
            <person name="Chai C.Y."/>
            <person name="Gao J.L."/>
            <person name="Fan L.J."/>
            <person name="van de Weg E."/>
            <person name="Wang J.Y."/>
            <person name="Gao Z.S."/>
        </authorList>
    </citation>
    <scope>NUCLEOTIDE SEQUENCE [LARGE SCALE GENOMIC DNA]</scope>
    <source>
        <tissue evidence="2">Leaves</tissue>
    </source>
</reference>
<gene>
    <name evidence="2" type="ORF">CJ030_MR3G019157</name>
</gene>
<sequence length="125" mass="13781">MAFPATESAHLGHKPQLGLGTAYEEMMQADSRGVKVYFDNTTTWPPTTTVPEEVHEEIVLEGSCEQMEEIGSTTNRSGARRSTWRSGTKRISKSQGTCRCHHPTSWWSGGAQRQPPPVAINCHIG</sequence>
<evidence type="ECO:0000313" key="2">
    <source>
        <dbReference type="EMBL" id="KAB1219704.1"/>
    </source>
</evidence>
<name>A0A6A1W395_9ROSI</name>
<accession>A0A6A1W395</accession>
<keyword evidence="3" id="KW-1185">Reference proteome</keyword>
<comment type="caution">
    <text evidence="2">The sequence shown here is derived from an EMBL/GenBank/DDBJ whole genome shotgun (WGS) entry which is preliminary data.</text>
</comment>
<dbReference type="AlphaFoldDB" id="A0A6A1W395"/>
<proteinExistence type="predicted"/>
<protein>
    <submittedName>
        <fullName evidence="2">Uncharacterized protein</fullName>
    </submittedName>
</protein>
<evidence type="ECO:0000313" key="3">
    <source>
        <dbReference type="Proteomes" id="UP000516437"/>
    </source>
</evidence>
<dbReference type="EMBL" id="RXIC02000021">
    <property type="protein sequence ID" value="KAB1219704.1"/>
    <property type="molecule type" value="Genomic_DNA"/>
</dbReference>
<feature type="region of interest" description="Disordered" evidence="1">
    <location>
        <begin position="69"/>
        <end position="96"/>
    </location>
</feature>
<dbReference type="Proteomes" id="UP000516437">
    <property type="component" value="Chromosome 3"/>
</dbReference>
<organism evidence="2 3">
    <name type="scientific">Morella rubra</name>
    <name type="common">Chinese bayberry</name>
    <dbReference type="NCBI Taxonomy" id="262757"/>
    <lineage>
        <taxon>Eukaryota</taxon>
        <taxon>Viridiplantae</taxon>
        <taxon>Streptophyta</taxon>
        <taxon>Embryophyta</taxon>
        <taxon>Tracheophyta</taxon>
        <taxon>Spermatophyta</taxon>
        <taxon>Magnoliopsida</taxon>
        <taxon>eudicotyledons</taxon>
        <taxon>Gunneridae</taxon>
        <taxon>Pentapetalae</taxon>
        <taxon>rosids</taxon>
        <taxon>fabids</taxon>
        <taxon>Fagales</taxon>
        <taxon>Myricaceae</taxon>
        <taxon>Morella</taxon>
    </lineage>
</organism>